<proteinExistence type="predicted"/>
<protein>
    <recommendedName>
        <fullName evidence="1">Endonuclease/exonuclease/phosphatase domain-containing protein</fullName>
    </recommendedName>
</protein>
<accession>A0AAW1S6H4</accession>
<gene>
    <name evidence="2" type="ORF">WJX74_007141</name>
</gene>
<feature type="domain" description="Endonuclease/exonuclease/phosphatase" evidence="1">
    <location>
        <begin position="23"/>
        <end position="349"/>
    </location>
</feature>
<keyword evidence="3" id="KW-1185">Reference proteome</keyword>
<dbReference type="InterPro" id="IPR005135">
    <property type="entry name" value="Endo/exonuclease/phosphatase"/>
</dbReference>
<dbReference type="AlphaFoldDB" id="A0AAW1S6H4"/>
<dbReference type="Pfam" id="PF03372">
    <property type="entry name" value="Exo_endo_phos"/>
    <property type="match status" value="1"/>
</dbReference>
<evidence type="ECO:0000259" key="1">
    <source>
        <dbReference type="Pfam" id="PF03372"/>
    </source>
</evidence>
<evidence type="ECO:0000313" key="2">
    <source>
        <dbReference type="EMBL" id="KAK9841519.1"/>
    </source>
</evidence>
<dbReference type="Gene3D" id="3.60.10.10">
    <property type="entry name" value="Endonuclease/exonuclease/phosphatase"/>
    <property type="match status" value="1"/>
</dbReference>
<dbReference type="EMBL" id="JALJOS010000003">
    <property type="protein sequence ID" value="KAK9841519.1"/>
    <property type="molecule type" value="Genomic_DNA"/>
</dbReference>
<dbReference type="Proteomes" id="UP001438707">
    <property type="component" value="Unassembled WGS sequence"/>
</dbReference>
<dbReference type="PANTHER" id="PTHR12121:SF100">
    <property type="entry name" value="POLY(A)-SPECIFIC RIBONUCLEASE"/>
    <property type="match status" value="1"/>
</dbReference>
<dbReference type="SUPFAM" id="SSF56219">
    <property type="entry name" value="DNase I-like"/>
    <property type="match status" value="1"/>
</dbReference>
<dbReference type="InterPro" id="IPR050410">
    <property type="entry name" value="CCR4/nocturin_mRNA_transcr"/>
</dbReference>
<comment type="caution">
    <text evidence="2">The sequence shown here is derived from an EMBL/GenBank/DDBJ whole genome shotgun (WGS) entry which is preliminary data.</text>
</comment>
<dbReference type="PANTHER" id="PTHR12121">
    <property type="entry name" value="CARBON CATABOLITE REPRESSOR PROTEIN 4"/>
    <property type="match status" value="1"/>
</dbReference>
<reference evidence="2 3" key="1">
    <citation type="journal article" date="2024" name="Nat. Commun.">
        <title>Phylogenomics reveals the evolutionary origins of lichenization in chlorophyte algae.</title>
        <authorList>
            <person name="Puginier C."/>
            <person name="Libourel C."/>
            <person name="Otte J."/>
            <person name="Skaloud P."/>
            <person name="Haon M."/>
            <person name="Grisel S."/>
            <person name="Petersen M."/>
            <person name="Berrin J.G."/>
            <person name="Delaux P.M."/>
            <person name="Dal Grande F."/>
            <person name="Keller J."/>
        </authorList>
    </citation>
    <scope>NUCLEOTIDE SEQUENCE [LARGE SCALE GENOMIC DNA]</scope>
    <source>
        <strain evidence="2 3">SAG 2145</strain>
    </source>
</reference>
<evidence type="ECO:0000313" key="3">
    <source>
        <dbReference type="Proteomes" id="UP001438707"/>
    </source>
</evidence>
<organism evidence="2 3">
    <name type="scientific">Apatococcus lobatus</name>
    <dbReference type="NCBI Taxonomy" id="904363"/>
    <lineage>
        <taxon>Eukaryota</taxon>
        <taxon>Viridiplantae</taxon>
        <taxon>Chlorophyta</taxon>
        <taxon>core chlorophytes</taxon>
        <taxon>Trebouxiophyceae</taxon>
        <taxon>Chlorellales</taxon>
        <taxon>Chlorellaceae</taxon>
        <taxon>Apatococcus</taxon>
    </lineage>
</organism>
<name>A0AAW1S6H4_9CHLO</name>
<sequence>MALARAFQTVKTSQTSGPSWTLVTYNLLAQRCVKNHSYCQPNSLLEWSHRYPRMLQEIVQYAADILCLQEVQEPHFCENLQPDLGKQDLKGLQYALKIMPGSEFSGQPEQGPCLFYSTKRFHKPLAWQTIRFQDAIARQPCPQLETKIREQQDGGVLALLQDKATGQVFLAASVHLFYHPRWPDLKALQAEALCHQVAAFAAEHGHPDARLIIGGDFNSLWRKYTSDDYDKVPPGEAFATSGAYELLHHGKLAPDHPQHPAVYRSHLQPMEALEVPCKLKSAGFSGLGKEPPVTNCTQWFQGCLDYIWLSRQGLQVTHWLGMPYGNDAPADPAAVRFGPIPDSHWPSDHLAVGCRVQLQPAGSSTLCD</sequence>
<dbReference type="GO" id="GO:0000175">
    <property type="term" value="F:3'-5'-RNA exonuclease activity"/>
    <property type="evidence" value="ECO:0007669"/>
    <property type="project" value="TreeGrafter"/>
</dbReference>
<dbReference type="InterPro" id="IPR036691">
    <property type="entry name" value="Endo/exonu/phosph_ase_sf"/>
</dbReference>